<organism evidence="9 10">
    <name type="scientific">Nitratireductor basaltis</name>
    <dbReference type="NCBI Taxonomy" id="472175"/>
    <lineage>
        <taxon>Bacteria</taxon>
        <taxon>Pseudomonadati</taxon>
        <taxon>Pseudomonadota</taxon>
        <taxon>Alphaproteobacteria</taxon>
        <taxon>Hyphomicrobiales</taxon>
        <taxon>Phyllobacteriaceae</taxon>
        <taxon>Nitratireductor</taxon>
    </lineage>
</organism>
<dbReference type="GO" id="GO:0022857">
    <property type="term" value="F:transmembrane transporter activity"/>
    <property type="evidence" value="ECO:0007669"/>
    <property type="project" value="UniProtKB-UniRule"/>
</dbReference>
<feature type="transmembrane region" description="Helical" evidence="7">
    <location>
        <begin position="220"/>
        <end position="240"/>
    </location>
</feature>
<keyword evidence="6 7" id="KW-0472">Membrane</keyword>
<feature type="transmembrane region" description="Helical" evidence="7">
    <location>
        <begin position="12"/>
        <end position="37"/>
    </location>
</feature>
<feature type="transmembrane region" description="Helical" evidence="7">
    <location>
        <begin position="399"/>
        <end position="425"/>
    </location>
</feature>
<dbReference type="AlphaFoldDB" id="A0A084U5W5"/>
<dbReference type="InterPro" id="IPR010656">
    <property type="entry name" value="DctM"/>
</dbReference>
<evidence type="ECO:0000256" key="5">
    <source>
        <dbReference type="ARBA" id="ARBA00022989"/>
    </source>
</evidence>
<comment type="caution">
    <text evidence="9">The sequence shown here is derived from an EMBL/GenBank/DDBJ whole genome shotgun (WGS) entry which is preliminary data.</text>
</comment>
<dbReference type="eggNOG" id="COG1593">
    <property type="taxonomic scope" value="Bacteria"/>
</dbReference>
<dbReference type="Pfam" id="PF06808">
    <property type="entry name" value="DctM"/>
    <property type="match status" value="1"/>
</dbReference>
<dbReference type="PANTHER" id="PTHR33362:SF5">
    <property type="entry name" value="C4-DICARBOXYLATE TRAP TRANSPORTER LARGE PERMEASE PROTEIN DCTM"/>
    <property type="match status" value="1"/>
</dbReference>
<feature type="transmembrane region" description="Helical" evidence="7">
    <location>
        <begin position="364"/>
        <end position="387"/>
    </location>
</feature>
<comment type="subcellular location">
    <subcellularLocation>
        <location evidence="1 7">Cell inner membrane</location>
        <topology evidence="1 7">Multi-pass membrane protein</topology>
    </subcellularLocation>
</comment>
<evidence type="ECO:0000256" key="2">
    <source>
        <dbReference type="ARBA" id="ARBA00022475"/>
    </source>
</evidence>
<reference evidence="9 10" key="1">
    <citation type="submission" date="2014-05" db="EMBL/GenBank/DDBJ databases">
        <title>Draft Genome Sequence of Nitratireductor basaltis Strain UMTGB225, A Marine Bacterium Isolated from Green Barrel Tunicate.</title>
        <authorList>
            <person name="Gan H.Y."/>
        </authorList>
    </citation>
    <scope>NUCLEOTIDE SEQUENCE [LARGE SCALE GENOMIC DNA]</scope>
    <source>
        <strain evidence="9 10">UMTGB225</strain>
    </source>
</reference>
<feature type="transmembrane region" description="Helical" evidence="7">
    <location>
        <begin position="275"/>
        <end position="296"/>
    </location>
</feature>
<evidence type="ECO:0000259" key="8">
    <source>
        <dbReference type="Pfam" id="PF06808"/>
    </source>
</evidence>
<keyword evidence="4 7" id="KW-0812">Transmembrane</keyword>
<feature type="domain" description="TRAP C4-dicarboxylate transport system permease DctM subunit" evidence="8">
    <location>
        <begin position="9"/>
        <end position="424"/>
    </location>
</feature>
<evidence type="ECO:0000313" key="9">
    <source>
        <dbReference type="EMBL" id="KFB08351.1"/>
    </source>
</evidence>
<feature type="transmembrane region" description="Helical" evidence="7">
    <location>
        <begin position="170"/>
        <end position="194"/>
    </location>
</feature>
<dbReference type="NCBIfam" id="TIGR00786">
    <property type="entry name" value="dctM"/>
    <property type="match status" value="1"/>
</dbReference>
<keyword evidence="7" id="KW-0813">Transport</keyword>
<proteinExistence type="inferred from homology"/>
<feature type="transmembrane region" description="Helical" evidence="7">
    <location>
        <begin position="308"/>
        <end position="334"/>
    </location>
</feature>
<dbReference type="RefSeq" id="WP_036485011.1">
    <property type="nucleotide sequence ID" value="NZ_JMQM01000002.1"/>
</dbReference>
<name>A0A084U5W5_9HYPH</name>
<feature type="transmembrane region" description="Helical" evidence="7">
    <location>
        <begin position="341"/>
        <end position="358"/>
    </location>
</feature>
<dbReference type="EMBL" id="JMQM01000002">
    <property type="protein sequence ID" value="KFB08351.1"/>
    <property type="molecule type" value="Genomic_DNA"/>
</dbReference>
<dbReference type="InterPro" id="IPR004681">
    <property type="entry name" value="TRAP_DctM"/>
</dbReference>
<dbReference type="OrthoDB" id="8043430at2"/>
<keyword evidence="10" id="KW-1185">Reference proteome</keyword>
<evidence type="ECO:0000256" key="3">
    <source>
        <dbReference type="ARBA" id="ARBA00022519"/>
    </source>
</evidence>
<dbReference type="STRING" id="472175.EL18_02601"/>
<comment type="similarity">
    <text evidence="7">Belongs to the TRAP transporter large permease family.</text>
</comment>
<gene>
    <name evidence="9" type="ORF">EL18_02601</name>
</gene>
<dbReference type="PIRSF" id="PIRSF006066">
    <property type="entry name" value="HI0050"/>
    <property type="match status" value="1"/>
</dbReference>
<dbReference type="GO" id="GO:0005886">
    <property type="term" value="C:plasma membrane"/>
    <property type="evidence" value="ECO:0007669"/>
    <property type="project" value="UniProtKB-SubCell"/>
</dbReference>
<evidence type="ECO:0000313" key="10">
    <source>
        <dbReference type="Proteomes" id="UP000053675"/>
    </source>
</evidence>
<keyword evidence="3 7" id="KW-0997">Cell inner membrane</keyword>
<feature type="transmembrane region" description="Helical" evidence="7">
    <location>
        <begin position="97"/>
        <end position="117"/>
    </location>
</feature>
<comment type="function">
    <text evidence="7">Part of the tripartite ATP-independent periplasmic (TRAP) transport system.</text>
</comment>
<accession>A0A084U5W5</accession>
<feature type="transmembrane region" description="Helical" evidence="7">
    <location>
        <begin position="246"/>
        <end position="263"/>
    </location>
</feature>
<keyword evidence="5 7" id="KW-1133">Transmembrane helix</keyword>
<evidence type="ECO:0000256" key="7">
    <source>
        <dbReference type="RuleBase" id="RU369079"/>
    </source>
</evidence>
<feature type="transmembrane region" description="Helical" evidence="7">
    <location>
        <begin position="49"/>
        <end position="73"/>
    </location>
</feature>
<dbReference type="PATRIC" id="fig|472175.3.peg.2593"/>
<protein>
    <recommendedName>
        <fullName evidence="7">TRAP transporter large permease protein</fullName>
    </recommendedName>
</protein>
<feature type="transmembrane region" description="Helical" evidence="7">
    <location>
        <begin position="138"/>
        <end position="164"/>
    </location>
</feature>
<sequence>MGAIVSSLFGLLFGTLAAGAWIGIALLSTAIGLMLMFTHIPIDKLFPQYVFNILTTPDLVALPLFILMGEFLFRTKISETLFTGLAPWTGLLPGRLLHVNIVGCSIFAAISGSSAATTQVVGRMTLKELLSRGYSPELAIGGLAGAGTLGFLIPPSTVMIMYGVLANESILRLFTAGFLPGLLLASTFGAYIMIRSALKPDLIPEGERALRHMPLRERFAALRGLAPALFLILCVLGSMYGGLATPSEAAALGVVGAFLVSLYQRCLSLKVLRDIVLGAVQTCSVMGIIILGASVLGNVTSTLGIPAAVANFVTALDLSPIVLILALIGLYLVLGTALEGFSMIATTLPVVLPLVEAAGFDKVWFGIFMVLVVEMAQITPPVAFNFAVIQNITGRSTGYIAKVTFPFLLIMILFVILLALFPQIVTIMPDLLLG</sequence>
<evidence type="ECO:0000256" key="6">
    <source>
        <dbReference type="ARBA" id="ARBA00023136"/>
    </source>
</evidence>
<dbReference type="PANTHER" id="PTHR33362">
    <property type="entry name" value="SIALIC ACID TRAP TRANSPORTER PERMEASE PROTEIN SIAT-RELATED"/>
    <property type="match status" value="1"/>
</dbReference>
<evidence type="ECO:0000256" key="1">
    <source>
        <dbReference type="ARBA" id="ARBA00004429"/>
    </source>
</evidence>
<evidence type="ECO:0000256" key="4">
    <source>
        <dbReference type="ARBA" id="ARBA00022692"/>
    </source>
</evidence>
<dbReference type="Proteomes" id="UP000053675">
    <property type="component" value="Unassembled WGS sequence"/>
</dbReference>
<keyword evidence="2" id="KW-1003">Cell membrane</keyword>
<comment type="subunit">
    <text evidence="7">The complex comprises the extracytoplasmic solute receptor protein and the two transmembrane proteins.</text>
</comment>